<comment type="similarity">
    <text evidence="1">Belongs to the methyltransferase superfamily.</text>
</comment>
<keyword evidence="3" id="KW-0808">Transferase</keyword>
<dbReference type="InterPro" id="IPR013216">
    <property type="entry name" value="Methyltransf_11"/>
</dbReference>
<dbReference type="Gene3D" id="3.40.50.150">
    <property type="entry name" value="Vaccinia Virus protein VP39"/>
    <property type="match status" value="1"/>
</dbReference>
<dbReference type="EMBL" id="MHSR01000015">
    <property type="protein sequence ID" value="OHA46460.1"/>
    <property type="molecule type" value="Genomic_DNA"/>
</dbReference>
<organism evidence="5 6">
    <name type="scientific">Candidatus Terrybacteria bacterium RIFCSPHIGHO2_01_FULL_43_35</name>
    <dbReference type="NCBI Taxonomy" id="1802361"/>
    <lineage>
        <taxon>Bacteria</taxon>
        <taxon>Candidatus Terryibacteriota</taxon>
    </lineage>
</organism>
<feature type="domain" description="Methyltransferase type 11" evidence="4">
    <location>
        <begin position="44"/>
        <end position="135"/>
    </location>
</feature>
<accession>A0A1G2PDP0</accession>
<gene>
    <name evidence="5" type="ORF">A2828_01100</name>
</gene>
<dbReference type="GO" id="GO:0032259">
    <property type="term" value="P:methylation"/>
    <property type="evidence" value="ECO:0007669"/>
    <property type="project" value="UniProtKB-KW"/>
</dbReference>
<dbReference type="InterPro" id="IPR029063">
    <property type="entry name" value="SAM-dependent_MTases_sf"/>
</dbReference>
<dbReference type="PANTHER" id="PTHR44942:SF4">
    <property type="entry name" value="METHYLTRANSFERASE TYPE 11 DOMAIN-CONTAINING PROTEIN"/>
    <property type="match status" value="1"/>
</dbReference>
<dbReference type="InterPro" id="IPR051052">
    <property type="entry name" value="Diverse_substrate_MTase"/>
</dbReference>
<evidence type="ECO:0000259" key="4">
    <source>
        <dbReference type="Pfam" id="PF08241"/>
    </source>
</evidence>
<dbReference type="Proteomes" id="UP000178869">
    <property type="component" value="Unassembled WGS sequence"/>
</dbReference>
<protein>
    <recommendedName>
        <fullName evidence="4">Methyltransferase type 11 domain-containing protein</fullName>
    </recommendedName>
</protein>
<dbReference type="PANTHER" id="PTHR44942">
    <property type="entry name" value="METHYLTRANSF_11 DOMAIN-CONTAINING PROTEIN"/>
    <property type="match status" value="1"/>
</dbReference>
<reference evidence="5 6" key="1">
    <citation type="journal article" date="2016" name="Nat. Commun.">
        <title>Thousands of microbial genomes shed light on interconnected biogeochemical processes in an aquifer system.</title>
        <authorList>
            <person name="Anantharaman K."/>
            <person name="Brown C.T."/>
            <person name="Hug L.A."/>
            <person name="Sharon I."/>
            <person name="Castelle C.J."/>
            <person name="Probst A.J."/>
            <person name="Thomas B.C."/>
            <person name="Singh A."/>
            <person name="Wilkins M.J."/>
            <person name="Karaoz U."/>
            <person name="Brodie E.L."/>
            <person name="Williams K.H."/>
            <person name="Hubbard S.S."/>
            <person name="Banfield J.F."/>
        </authorList>
    </citation>
    <scope>NUCLEOTIDE SEQUENCE [LARGE SCALE GENOMIC DNA]</scope>
</reference>
<evidence type="ECO:0000256" key="1">
    <source>
        <dbReference type="ARBA" id="ARBA00008361"/>
    </source>
</evidence>
<name>A0A1G2PDP0_9BACT</name>
<dbReference type="AlphaFoldDB" id="A0A1G2PDP0"/>
<dbReference type="CDD" id="cd02440">
    <property type="entry name" value="AdoMet_MTases"/>
    <property type="match status" value="1"/>
</dbReference>
<evidence type="ECO:0000256" key="2">
    <source>
        <dbReference type="ARBA" id="ARBA00022603"/>
    </source>
</evidence>
<comment type="caution">
    <text evidence="5">The sequence shown here is derived from an EMBL/GenBank/DDBJ whole genome shotgun (WGS) entry which is preliminary data.</text>
</comment>
<evidence type="ECO:0000313" key="5">
    <source>
        <dbReference type="EMBL" id="OHA46460.1"/>
    </source>
</evidence>
<keyword evidence="2" id="KW-0489">Methyltransferase</keyword>
<dbReference type="Pfam" id="PF08241">
    <property type="entry name" value="Methyltransf_11"/>
    <property type="match status" value="1"/>
</dbReference>
<dbReference type="GO" id="GO:0008757">
    <property type="term" value="F:S-adenosylmethionine-dependent methyltransferase activity"/>
    <property type="evidence" value="ECO:0007669"/>
    <property type="project" value="InterPro"/>
</dbReference>
<sequence length="249" mass="28192">MKTKTRYGHFGNLSANYAQARQGFPAEVFDLLWSKLNMPRPKILDVGCGTGISTRQLTQRGANVIGVDRDQDMLKRAKENQEPSINYISAAVTDLPFEDESFDAVCAFSAFHWFANNKALGEIYRVLKPQGAFFIVNKVDDGDFKTGYRMVMAPFIEGHMPDPTQKYQWSDLLAKNHFGDIETKYFPAIEKFTFENAIAYLQSISLWNLVSDSRKTEALKAMTDFCLSKRDSEGFINRALQIQAVLATK</sequence>
<dbReference type="SUPFAM" id="SSF53335">
    <property type="entry name" value="S-adenosyl-L-methionine-dependent methyltransferases"/>
    <property type="match status" value="1"/>
</dbReference>
<proteinExistence type="inferred from homology"/>
<evidence type="ECO:0000256" key="3">
    <source>
        <dbReference type="ARBA" id="ARBA00022679"/>
    </source>
</evidence>
<evidence type="ECO:0000313" key="6">
    <source>
        <dbReference type="Proteomes" id="UP000178869"/>
    </source>
</evidence>